<sequence length="420" mass="46975">MAQVETPALQRRNSFYFAEKAVARARASSPSNTKTHHALWPSYTGVGTTLTFDLATQAYKAKVLSENTILAFYPAPGDRNLTPQQTEARRHVVALYQRLSVVADSDGDPKSQDLRPFFKALDQFFFGGSLTRGVVPRALLSVCYVEGSPHSRTQSLSSERLLGMSRYMRASTRPNVWIFIAGKPFGNPDVNTKNYRLNTLLGVLLHEMVHAYMDCFICTCGDCSRDFLNICGVKGHGRVFQQLFDCVLSTIGTWHPDLDIDRMNEGVRAGGRDEVVLLQGTEDEAYKDWVEAGGHVDALRPRTKAAVYRRGDRVYQSEIRVGGTWVDPERLDITGDAVQRLSNRHAARQAETGPLGLGKIRSLPGVRRLKRSVSYQGYALKNELAKVGYEVVSCPRRGLRTLSYKMDICQIRFNTRSVCL</sequence>
<proteinExistence type="predicted"/>
<accession>A0AAI8V9R4</accession>
<evidence type="ECO:0000313" key="2">
    <source>
        <dbReference type="Proteomes" id="UP001295740"/>
    </source>
</evidence>
<evidence type="ECO:0000313" key="1">
    <source>
        <dbReference type="EMBL" id="CAJ2500411.1"/>
    </source>
</evidence>
<dbReference type="AlphaFoldDB" id="A0AAI8V9R4"/>
<dbReference type="Proteomes" id="UP001295740">
    <property type="component" value="Unassembled WGS sequence"/>
</dbReference>
<reference evidence="1" key="1">
    <citation type="submission" date="2023-10" db="EMBL/GenBank/DDBJ databases">
        <authorList>
            <person name="Hackl T."/>
        </authorList>
    </citation>
    <scope>NUCLEOTIDE SEQUENCE</scope>
</reference>
<protein>
    <submittedName>
        <fullName evidence="1">Uu.00g032640.m01.CDS01</fullName>
    </submittedName>
</protein>
<name>A0AAI8V9R4_9PEZI</name>
<keyword evidence="2" id="KW-1185">Reference proteome</keyword>
<dbReference type="EMBL" id="CAUWAG010000003">
    <property type="protein sequence ID" value="CAJ2500411.1"/>
    <property type="molecule type" value="Genomic_DNA"/>
</dbReference>
<gene>
    <name evidence="1" type="ORF">KHLLAP_LOCUS879</name>
</gene>
<comment type="caution">
    <text evidence="1">The sequence shown here is derived from an EMBL/GenBank/DDBJ whole genome shotgun (WGS) entry which is preliminary data.</text>
</comment>
<organism evidence="1 2">
    <name type="scientific">Anthostomella pinea</name>
    <dbReference type="NCBI Taxonomy" id="933095"/>
    <lineage>
        <taxon>Eukaryota</taxon>
        <taxon>Fungi</taxon>
        <taxon>Dikarya</taxon>
        <taxon>Ascomycota</taxon>
        <taxon>Pezizomycotina</taxon>
        <taxon>Sordariomycetes</taxon>
        <taxon>Xylariomycetidae</taxon>
        <taxon>Xylariales</taxon>
        <taxon>Xylariaceae</taxon>
        <taxon>Anthostomella</taxon>
    </lineage>
</organism>